<evidence type="ECO:0000313" key="3">
    <source>
        <dbReference type="EMBL" id="QCB16468.1"/>
    </source>
</evidence>
<feature type="domain" description="Homing endonuclease LAGLIDADG" evidence="2">
    <location>
        <begin position="42"/>
        <end position="125"/>
    </location>
</feature>
<keyword evidence="3" id="KW-0496">Mitochondrion</keyword>
<accession>A0A4D6FF47</accession>
<organism evidence="3">
    <name type="scientific">Armillaria solidipes</name>
    <dbReference type="NCBI Taxonomy" id="1076256"/>
    <lineage>
        <taxon>Eukaryota</taxon>
        <taxon>Fungi</taxon>
        <taxon>Dikarya</taxon>
        <taxon>Basidiomycota</taxon>
        <taxon>Agaricomycotina</taxon>
        <taxon>Agaricomycetes</taxon>
        <taxon>Agaricomycetidae</taxon>
        <taxon>Agaricales</taxon>
        <taxon>Marasmiineae</taxon>
        <taxon>Physalacriaceae</taxon>
        <taxon>Armillaria</taxon>
    </lineage>
</organism>
<geneLocation type="mitochondrion" evidence="3"/>
<feature type="domain" description="Homing endonuclease LAGLIDADG" evidence="2">
    <location>
        <begin position="154"/>
        <end position="255"/>
    </location>
</feature>
<dbReference type="PANTHER" id="PTHR36181:SF6">
    <property type="entry name" value="INTRON-ENCODED LAGLIDADG ENDONUCLEASE FAMILY PROTEIN"/>
    <property type="match status" value="1"/>
</dbReference>
<protein>
    <recommendedName>
        <fullName evidence="2">Homing endonuclease LAGLIDADG domain-containing protein</fullName>
    </recommendedName>
</protein>
<dbReference type="EMBL" id="MH660713">
    <property type="protein sequence ID" value="QCB16468.1"/>
    <property type="molecule type" value="Genomic_DNA"/>
</dbReference>
<dbReference type="SUPFAM" id="SSF55608">
    <property type="entry name" value="Homing endonucleases"/>
    <property type="match status" value="2"/>
</dbReference>
<gene>
    <name evidence="3" type="primary">oi3cox1</name>
</gene>
<reference evidence="3" key="1">
    <citation type="journal article" date="2019" name="BMC Genomics">
        <title>Mobile genetic elements explain size variation in the mitochondrial genomes of four closely-related Armillaria species.</title>
        <authorList>
            <person name="Kolesnikova A.I."/>
            <person name="Putintseva Y.A."/>
            <person name="Simonov E.P."/>
            <person name="Biriukov V.V."/>
            <person name="Oreshkova N.V."/>
            <person name="Pavlov I.N."/>
            <person name="Sharov V.V."/>
            <person name="Kuzmin D.A."/>
            <person name="Anderson J.B."/>
            <person name="Krutovsky K.V."/>
        </authorList>
    </citation>
    <scope>NUCLEOTIDE SEQUENCE</scope>
</reference>
<sequence length="299" mass="34980">MLRPHSKVSKQNKSSLFSQPKRSFSTYNKNIKDKCKILGPYLAGLLEGDGYISITNTNRIILGITFNIKDKPLAESLLKVLGKGSIVKRKTNSIELRFSAKISIFKFINLINGKFRTPKIDQLYKLIDWFNKKHCLNIKKLPIDNSPLQDNSWLAGFIDADGGFYIRHSLNQILCKFSLEQRMIYPKTQESYFTILNQIALFLNIKLATRTRVNYKNSYYILRVENQNSNKILIDYFNKYPLLSSKYLDYLEWKYSFNLILNKEHKTEQGIETILAAKKKMNDKRTNFNGDHLEFMECR</sequence>
<dbReference type="PANTHER" id="PTHR36181">
    <property type="entry name" value="INTRON-ENCODED ENDONUCLEASE AI3-RELATED"/>
    <property type="match status" value="1"/>
</dbReference>
<proteinExistence type="predicted"/>
<dbReference type="Gene3D" id="3.10.28.10">
    <property type="entry name" value="Homing endonucleases"/>
    <property type="match status" value="2"/>
</dbReference>
<dbReference type="InterPro" id="IPR027434">
    <property type="entry name" value="Homing_endonucl"/>
</dbReference>
<dbReference type="AlphaFoldDB" id="A0A4D6FF47"/>
<dbReference type="GeneID" id="40143515"/>
<dbReference type="InterPro" id="IPR004860">
    <property type="entry name" value="LAGLIDADG_dom"/>
</dbReference>
<dbReference type="InterPro" id="IPR051289">
    <property type="entry name" value="LAGLIDADG_Endonuclease"/>
</dbReference>
<dbReference type="Pfam" id="PF00961">
    <property type="entry name" value="LAGLIDADG_1"/>
    <property type="match status" value="2"/>
</dbReference>
<evidence type="ECO:0000259" key="2">
    <source>
        <dbReference type="Pfam" id="PF00961"/>
    </source>
</evidence>
<name>A0A4D6FF47_9AGAR</name>
<dbReference type="RefSeq" id="YP_009631688.1">
    <property type="nucleotide sequence ID" value="NC_042231.1"/>
</dbReference>
<dbReference type="GO" id="GO:0004519">
    <property type="term" value="F:endonuclease activity"/>
    <property type="evidence" value="ECO:0007669"/>
    <property type="project" value="InterPro"/>
</dbReference>
<comment type="function">
    <text evidence="1">Mitochondrial DNA endonuclease involved in intron homing.</text>
</comment>
<evidence type="ECO:0000256" key="1">
    <source>
        <dbReference type="ARBA" id="ARBA00002670"/>
    </source>
</evidence>
<dbReference type="GO" id="GO:0005739">
    <property type="term" value="C:mitochondrion"/>
    <property type="evidence" value="ECO:0007669"/>
    <property type="project" value="UniProtKB-ARBA"/>
</dbReference>